<evidence type="ECO:0000259" key="6">
    <source>
        <dbReference type="PROSITE" id="PS50850"/>
    </source>
</evidence>
<sequence length="542" mass="60207">MIDFAQILSSVGEFGAFQKRLLVAVCLPNIFTAFHMFSQVFTAINFPHNCNSSWILERAPNLTEEKQLNLTIPLDSNGQFESCEMFTPVDLDLEVIEAYGINTTTSCSDGWVYNAPEGSSTLTTEFNLVCENKIYSEASQSVYMAGLLIGALLFGPMADKYGRRFVLLLSLFLQFVFGVAVAFAPNIFVYMALRFVVGTTISGLSMNTFVLGTEWCGSAKRALFTILSHCFYAIGLMLLSGVAFGIRNWRILQLVLSAPVGLFCIYYWILPESARWLLTQGKQERAKKEILKAAQINGTKVPENLLDKMEAENKPKTSNMLDLFRVRYLRKRVLIMCYMWFVISLVYYGVSLNVGNFGLDIYLTQLIFGIAELPARLSCFPLIQRFGRRISQSAVLLLGGTACLIIPAIPANYPVIVTVIAVIGKFSLAASFSIVYVYTAELYPTVVRQNGVGLNSMCARVAGILAPLIGLLDVYHHAIPMVIYGSFPFLGGALTFLLPETLNMELQDHAEDPEDDSKGAEKAIYENALNQEQEMVVRSTKL</sequence>
<feature type="domain" description="Major facilitator superfamily (MFS) profile" evidence="6">
    <location>
        <begin position="95"/>
        <end position="503"/>
    </location>
</feature>
<evidence type="ECO:0000256" key="3">
    <source>
        <dbReference type="ARBA" id="ARBA00022989"/>
    </source>
</evidence>
<feature type="transmembrane region" description="Helical" evidence="5">
    <location>
        <begin position="390"/>
        <end position="409"/>
    </location>
</feature>
<evidence type="ECO:0000256" key="2">
    <source>
        <dbReference type="ARBA" id="ARBA00022692"/>
    </source>
</evidence>
<feature type="transmembrane region" description="Helical" evidence="5">
    <location>
        <begin position="478"/>
        <end position="498"/>
    </location>
</feature>
<feature type="transmembrane region" description="Helical" evidence="5">
    <location>
        <begin position="165"/>
        <end position="184"/>
    </location>
</feature>
<dbReference type="EMBL" id="JACTAM010000024">
    <property type="protein sequence ID" value="KAI2649020.1"/>
    <property type="molecule type" value="Genomic_DNA"/>
</dbReference>
<evidence type="ECO:0000256" key="1">
    <source>
        <dbReference type="ARBA" id="ARBA00004141"/>
    </source>
</evidence>
<dbReference type="InterPro" id="IPR036259">
    <property type="entry name" value="MFS_trans_sf"/>
</dbReference>
<dbReference type="InterPro" id="IPR005828">
    <property type="entry name" value="MFS_sugar_transport-like"/>
</dbReference>
<evidence type="ECO:0000256" key="5">
    <source>
        <dbReference type="SAM" id="Phobius"/>
    </source>
</evidence>
<evidence type="ECO:0000256" key="4">
    <source>
        <dbReference type="ARBA" id="ARBA00023136"/>
    </source>
</evidence>
<dbReference type="CDD" id="cd17374">
    <property type="entry name" value="MFS_OAT"/>
    <property type="match status" value="1"/>
</dbReference>
<feature type="transmembrane region" description="Helical" evidence="5">
    <location>
        <begin position="451"/>
        <end position="472"/>
    </location>
</feature>
<dbReference type="InterPro" id="IPR020846">
    <property type="entry name" value="MFS_dom"/>
</dbReference>
<dbReference type="SUPFAM" id="SSF103473">
    <property type="entry name" value="MFS general substrate transporter"/>
    <property type="match status" value="1"/>
</dbReference>
<name>A0ABQ8LF67_LABRO</name>
<dbReference type="Proteomes" id="UP000830375">
    <property type="component" value="Unassembled WGS sequence"/>
</dbReference>
<accession>A0ABQ8LF67</accession>
<feature type="transmembrane region" description="Helical" evidence="5">
    <location>
        <begin position="222"/>
        <end position="245"/>
    </location>
</feature>
<keyword evidence="3 5" id="KW-1133">Transmembrane helix</keyword>
<keyword evidence="8" id="KW-1185">Reference proteome</keyword>
<feature type="transmembrane region" description="Helical" evidence="5">
    <location>
        <begin position="333"/>
        <end position="350"/>
    </location>
</feature>
<feature type="transmembrane region" description="Helical" evidence="5">
    <location>
        <begin position="251"/>
        <end position="270"/>
    </location>
</feature>
<dbReference type="PROSITE" id="PS50850">
    <property type="entry name" value="MFS"/>
    <property type="match status" value="1"/>
</dbReference>
<organism evidence="7 8">
    <name type="scientific">Labeo rohita</name>
    <name type="common">Indian major carp</name>
    <name type="synonym">Cyprinus rohita</name>
    <dbReference type="NCBI Taxonomy" id="84645"/>
    <lineage>
        <taxon>Eukaryota</taxon>
        <taxon>Metazoa</taxon>
        <taxon>Chordata</taxon>
        <taxon>Craniata</taxon>
        <taxon>Vertebrata</taxon>
        <taxon>Euteleostomi</taxon>
        <taxon>Actinopterygii</taxon>
        <taxon>Neopterygii</taxon>
        <taxon>Teleostei</taxon>
        <taxon>Ostariophysi</taxon>
        <taxon>Cypriniformes</taxon>
        <taxon>Cyprinidae</taxon>
        <taxon>Labeoninae</taxon>
        <taxon>Labeonini</taxon>
        <taxon>Labeo</taxon>
    </lineage>
</organism>
<gene>
    <name evidence="7" type="ORF">H4Q32_020213</name>
</gene>
<evidence type="ECO:0000313" key="8">
    <source>
        <dbReference type="Proteomes" id="UP000830375"/>
    </source>
</evidence>
<dbReference type="Pfam" id="PF00083">
    <property type="entry name" value="Sugar_tr"/>
    <property type="match status" value="1"/>
</dbReference>
<feature type="transmembrane region" description="Helical" evidence="5">
    <location>
        <begin position="415"/>
        <end position="439"/>
    </location>
</feature>
<keyword evidence="2 5" id="KW-0812">Transmembrane</keyword>
<feature type="transmembrane region" description="Helical" evidence="5">
    <location>
        <begin position="362"/>
        <end position="383"/>
    </location>
</feature>
<reference evidence="7 8" key="1">
    <citation type="submission" date="2022-01" db="EMBL/GenBank/DDBJ databases">
        <title>A high-quality chromosome-level genome assembly of rohu carp, Labeo rohita.</title>
        <authorList>
            <person name="Arick M.A. II"/>
            <person name="Hsu C.-Y."/>
            <person name="Magbanua Z."/>
            <person name="Pechanova O."/>
            <person name="Grover C."/>
            <person name="Miller E."/>
            <person name="Thrash A."/>
            <person name="Ezzel L."/>
            <person name="Alam S."/>
            <person name="Benzie J."/>
            <person name="Hamilton M."/>
            <person name="Karsi A."/>
            <person name="Lawrence M.L."/>
            <person name="Peterson D.G."/>
        </authorList>
    </citation>
    <scope>NUCLEOTIDE SEQUENCE [LARGE SCALE GENOMIC DNA]</scope>
    <source>
        <strain evidence="8">BAU-BD-2019</strain>
        <tissue evidence="7">Blood</tissue>
    </source>
</reference>
<dbReference type="Gene3D" id="1.20.1250.20">
    <property type="entry name" value="MFS general substrate transporter like domains"/>
    <property type="match status" value="1"/>
</dbReference>
<feature type="transmembrane region" description="Helical" evidence="5">
    <location>
        <begin position="21"/>
        <end position="44"/>
    </location>
</feature>
<keyword evidence="4 5" id="KW-0472">Membrane</keyword>
<comment type="subcellular location">
    <subcellularLocation>
        <location evidence="1">Membrane</location>
        <topology evidence="1">Multi-pass membrane protein</topology>
    </subcellularLocation>
</comment>
<dbReference type="PANTHER" id="PTHR24064">
    <property type="entry name" value="SOLUTE CARRIER FAMILY 22 MEMBER"/>
    <property type="match status" value="1"/>
</dbReference>
<feature type="transmembrane region" description="Helical" evidence="5">
    <location>
        <begin position="141"/>
        <end position="158"/>
    </location>
</feature>
<comment type="caution">
    <text evidence="7">The sequence shown here is derived from an EMBL/GenBank/DDBJ whole genome shotgun (WGS) entry which is preliminary data.</text>
</comment>
<protein>
    <submittedName>
        <fullName evidence="7">Solute carrier family 22 member 13</fullName>
    </submittedName>
</protein>
<proteinExistence type="predicted"/>
<evidence type="ECO:0000313" key="7">
    <source>
        <dbReference type="EMBL" id="KAI2649020.1"/>
    </source>
</evidence>
<feature type="transmembrane region" description="Helical" evidence="5">
    <location>
        <begin position="190"/>
        <end position="210"/>
    </location>
</feature>